<name>A0A9P4M4B0_9PEZI</name>
<feature type="domain" description="Peptidase S9 prolyl oligopeptidase catalytic" evidence="7">
    <location>
        <begin position="483"/>
        <end position="692"/>
    </location>
</feature>
<evidence type="ECO:0000256" key="1">
    <source>
        <dbReference type="ARBA" id="ARBA00010040"/>
    </source>
</evidence>
<dbReference type="Gene3D" id="3.40.50.1820">
    <property type="entry name" value="alpha/beta hydrolase"/>
    <property type="match status" value="1"/>
</dbReference>
<evidence type="ECO:0000313" key="8">
    <source>
        <dbReference type="EMBL" id="KAF2096610.1"/>
    </source>
</evidence>
<evidence type="ECO:0000256" key="5">
    <source>
        <dbReference type="ARBA" id="ARBA00022825"/>
    </source>
</evidence>
<proteinExistence type="inferred from homology"/>
<dbReference type="InterPro" id="IPR029058">
    <property type="entry name" value="AB_hydrolase_fold"/>
</dbReference>
<organism evidence="8 9">
    <name type="scientific">Rhizodiscina lignyota</name>
    <dbReference type="NCBI Taxonomy" id="1504668"/>
    <lineage>
        <taxon>Eukaryota</taxon>
        <taxon>Fungi</taxon>
        <taxon>Dikarya</taxon>
        <taxon>Ascomycota</taxon>
        <taxon>Pezizomycotina</taxon>
        <taxon>Dothideomycetes</taxon>
        <taxon>Pleosporomycetidae</taxon>
        <taxon>Aulographales</taxon>
        <taxon>Rhizodiscinaceae</taxon>
        <taxon>Rhizodiscina</taxon>
    </lineage>
</organism>
<reference evidence="8" key="1">
    <citation type="journal article" date="2020" name="Stud. Mycol.">
        <title>101 Dothideomycetes genomes: a test case for predicting lifestyles and emergence of pathogens.</title>
        <authorList>
            <person name="Haridas S."/>
            <person name="Albert R."/>
            <person name="Binder M."/>
            <person name="Bloem J."/>
            <person name="Labutti K."/>
            <person name="Salamov A."/>
            <person name="Andreopoulos B."/>
            <person name="Baker S."/>
            <person name="Barry K."/>
            <person name="Bills G."/>
            <person name="Bluhm B."/>
            <person name="Cannon C."/>
            <person name="Castanera R."/>
            <person name="Culley D."/>
            <person name="Daum C."/>
            <person name="Ezra D."/>
            <person name="Gonzalez J."/>
            <person name="Henrissat B."/>
            <person name="Kuo A."/>
            <person name="Liang C."/>
            <person name="Lipzen A."/>
            <person name="Lutzoni F."/>
            <person name="Magnuson J."/>
            <person name="Mondo S."/>
            <person name="Nolan M."/>
            <person name="Ohm R."/>
            <person name="Pangilinan J."/>
            <person name="Park H.-J."/>
            <person name="Ramirez L."/>
            <person name="Alfaro M."/>
            <person name="Sun H."/>
            <person name="Tritt A."/>
            <person name="Yoshinaga Y."/>
            <person name="Zwiers L.-H."/>
            <person name="Turgeon B."/>
            <person name="Goodwin S."/>
            <person name="Spatafora J."/>
            <person name="Crous P."/>
            <person name="Grigoriev I."/>
        </authorList>
    </citation>
    <scope>NUCLEOTIDE SEQUENCE</scope>
    <source>
        <strain evidence="8">CBS 133067</strain>
    </source>
</reference>
<dbReference type="InterPro" id="IPR001375">
    <property type="entry name" value="Peptidase_S9_cat"/>
</dbReference>
<keyword evidence="9" id="KW-1185">Reference proteome</keyword>
<dbReference type="GO" id="GO:0004252">
    <property type="term" value="F:serine-type endopeptidase activity"/>
    <property type="evidence" value="ECO:0007669"/>
    <property type="project" value="TreeGrafter"/>
</dbReference>
<dbReference type="FunFam" id="3.40.50.1820:FF:000028">
    <property type="entry name" value="S9 family peptidase"/>
    <property type="match status" value="1"/>
</dbReference>
<keyword evidence="2" id="KW-0645">Protease</keyword>
<evidence type="ECO:0000256" key="2">
    <source>
        <dbReference type="ARBA" id="ARBA00022670"/>
    </source>
</evidence>
<sequence length="721" mass="80421">MVIKPNRLTPELMLGAPRRSPGLLNSNGSLILHNVYEYSFAEHKGSTDIRVLDVETGDITVVTKPDSVISPQWLGADHLLYLAPTEEGTTKVVVGSISDFDDDSYVAGVINGIAGTAKIKKLDHHSYLFAISAQAKPDGSLVNPLEKTTRHHEGRLYDSIYVRHWNYYLSSNRASIFYGKLFKDSSDGKWQLSELTNALNGTGLESPVPAFGKYGDSSDFDISSTGIVFVAKDPKLQPATNTKSNVYLMTLHGFDGTQSLPKPYKVSVNGYEGASSSPVFSGDGGKVAFLQMTQNGYESDRREIFTIPDVRRPAFINHLIGFPELKMIWDVNPASLSWSLDGKKLFVLGEQKGINCLWTMSADYLHLSSVPAKIFDVDGVLGFQQLDSGEVFVSGSNFVDNSTYYRLVPKTASSYSHHLISSNAREGSLFGLSRSQVEEIWFDGAEQEVHAWVLKPSTFRKGQRYPLAYCIHGGPQGAWGDEWGTRWNAAVFAEQGYVVVMPNPTGSTGYGQRFCDAIQNQWGGLPYEDLVKGFEYIEQNLDYVDTSRSVALGASYGGYMINWIQGQPLGRKFKALVCHDGVFSMAGQMASEELYFPEHEFGGKFWDNPKGWLKWDPSRYTRNWDTPQLVIHSANDYRLTISEGLAAFNVLQDRGIESRFLTFSNEDHWVIQPESSLLWHTVVLDFINKHVGLPLYSEQSKRAKRTLEEAQILDPSVSQEE</sequence>
<dbReference type="SUPFAM" id="SSF69322">
    <property type="entry name" value="Tricorn protease domain 2"/>
    <property type="match status" value="1"/>
</dbReference>
<comment type="similarity">
    <text evidence="1">Belongs to the peptidase S9C family.</text>
</comment>
<dbReference type="Proteomes" id="UP000799772">
    <property type="component" value="Unassembled WGS sequence"/>
</dbReference>
<comment type="caution">
    <text evidence="8">The sequence shown here is derived from an EMBL/GenBank/DDBJ whole genome shotgun (WGS) entry which is preliminary data.</text>
</comment>
<keyword evidence="5" id="KW-0720">Serine protease</keyword>
<keyword evidence="3" id="KW-0732">Signal</keyword>
<dbReference type="SUPFAM" id="SSF53474">
    <property type="entry name" value="alpha/beta-Hydrolases"/>
    <property type="match status" value="1"/>
</dbReference>
<dbReference type="PANTHER" id="PTHR42776:SF13">
    <property type="entry name" value="DIPEPTIDYL-PEPTIDASE 5"/>
    <property type="match status" value="1"/>
</dbReference>
<dbReference type="AlphaFoldDB" id="A0A9P4M4B0"/>
<evidence type="ECO:0000256" key="4">
    <source>
        <dbReference type="ARBA" id="ARBA00022801"/>
    </source>
</evidence>
<dbReference type="GO" id="GO:0006508">
    <property type="term" value="P:proteolysis"/>
    <property type="evidence" value="ECO:0007669"/>
    <property type="project" value="UniProtKB-KW"/>
</dbReference>
<dbReference type="PANTHER" id="PTHR42776">
    <property type="entry name" value="SERINE PEPTIDASE S9 FAMILY MEMBER"/>
    <property type="match status" value="1"/>
</dbReference>
<dbReference type="EMBL" id="ML978129">
    <property type="protein sequence ID" value="KAF2096610.1"/>
    <property type="molecule type" value="Genomic_DNA"/>
</dbReference>
<evidence type="ECO:0000259" key="7">
    <source>
        <dbReference type="Pfam" id="PF00326"/>
    </source>
</evidence>
<keyword evidence="4" id="KW-0378">Hydrolase</keyword>
<dbReference type="Pfam" id="PF00326">
    <property type="entry name" value="Peptidase_S9"/>
    <property type="match status" value="1"/>
</dbReference>
<evidence type="ECO:0000256" key="6">
    <source>
        <dbReference type="ARBA" id="ARBA00032829"/>
    </source>
</evidence>
<protein>
    <recommendedName>
        <fullName evidence="6">Dipeptidyl-peptidase V</fullName>
    </recommendedName>
</protein>
<dbReference type="OrthoDB" id="416344at2759"/>
<accession>A0A9P4M4B0</accession>
<evidence type="ECO:0000256" key="3">
    <source>
        <dbReference type="ARBA" id="ARBA00022729"/>
    </source>
</evidence>
<gene>
    <name evidence="8" type="ORF">NA57DRAFT_58514</name>
</gene>
<evidence type="ECO:0000313" key="9">
    <source>
        <dbReference type="Proteomes" id="UP000799772"/>
    </source>
</evidence>